<dbReference type="Proteomes" id="UP001235712">
    <property type="component" value="Unassembled WGS sequence"/>
</dbReference>
<dbReference type="Gene3D" id="3.20.20.100">
    <property type="entry name" value="NADP-dependent oxidoreductase domain"/>
    <property type="match status" value="1"/>
</dbReference>
<evidence type="ECO:0000313" key="3">
    <source>
        <dbReference type="Proteomes" id="UP001235712"/>
    </source>
</evidence>
<proteinExistence type="predicted"/>
<gene>
    <name evidence="2" type="ORF">J2S57_004463</name>
</gene>
<dbReference type="InterPro" id="IPR036812">
    <property type="entry name" value="NAD(P)_OxRdtase_dom_sf"/>
</dbReference>
<dbReference type="Pfam" id="PF00248">
    <property type="entry name" value="Aldo_ket_red"/>
    <property type="match status" value="1"/>
</dbReference>
<dbReference type="RefSeq" id="WP_307246177.1">
    <property type="nucleotide sequence ID" value="NZ_JAUSQZ010000001.1"/>
</dbReference>
<keyword evidence="3" id="KW-1185">Reference proteome</keyword>
<dbReference type="PANTHER" id="PTHR43364">
    <property type="entry name" value="NADH-SPECIFIC METHYLGLYOXAL REDUCTASE-RELATED"/>
    <property type="match status" value="1"/>
</dbReference>
<evidence type="ECO:0000313" key="2">
    <source>
        <dbReference type="EMBL" id="MDP9828714.1"/>
    </source>
</evidence>
<evidence type="ECO:0000259" key="1">
    <source>
        <dbReference type="Pfam" id="PF00248"/>
    </source>
</evidence>
<dbReference type="PANTHER" id="PTHR43364:SF18">
    <property type="entry name" value="OXIDOREDUCTASE"/>
    <property type="match status" value="1"/>
</dbReference>
<protein>
    <submittedName>
        <fullName evidence="2">Aryl-alcohol dehydrogenase-like predicted oxidoreductase</fullName>
    </submittedName>
</protein>
<dbReference type="EMBL" id="JAUSQZ010000001">
    <property type="protein sequence ID" value="MDP9828714.1"/>
    <property type="molecule type" value="Genomic_DNA"/>
</dbReference>
<feature type="domain" description="NADP-dependent oxidoreductase" evidence="1">
    <location>
        <begin position="15"/>
        <end position="305"/>
    </location>
</feature>
<sequence>MEYRYVGHTGLRVSRLGLGTMTWGRETDQDEAASQLKAFVDTGGTLVDAGSRYGAGACEETLGKLLETLGVRDQLVISAKAVVPLHRQGPDLSRRSLLAALDASLARLGTDHVDLWTAPGWSSAVPLEETLSALEMAVRSGRARYVGIANVAAWQAALFSTSASFSRPAAVHTEYSLVQRQAENELVPAAEHLGLGVIGWSPLGRGVLTGKYRHGTPADSRAASVHLAQFVEPYLDRPSRRITDAVIAAADGLGFNPMEVALAWVRDRPGLSSVLLGARTVGQLRQALGSEDVELPAEIHGVLEEVSLAAL</sequence>
<dbReference type="InterPro" id="IPR050523">
    <property type="entry name" value="AKR_Detox_Biosynth"/>
</dbReference>
<name>A0ABT9P7N7_9ACTN</name>
<reference evidence="2 3" key="1">
    <citation type="submission" date="2023-07" db="EMBL/GenBank/DDBJ databases">
        <title>Sequencing the genomes of 1000 actinobacteria strains.</title>
        <authorList>
            <person name="Klenk H.-P."/>
        </authorList>
    </citation>
    <scope>NUCLEOTIDE SEQUENCE [LARGE SCALE GENOMIC DNA]</scope>
    <source>
        <strain evidence="2 3">DSM 44388</strain>
    </source>
</reference>
<comment type="caution">
    <text evidence="2">The sequence shown here is derived from an EMBL/GenBank/DDBJ whole genome shotgun (WGS) entry which is preliminary data.</text>
</comment>
<organism evidence="2 3">
    <name type="scientific">Kineosporia succinea</name>
    <dbReference type="NCBI Taxonomy" id="84632"/>
    <lineage>
        <taxon>Bacteria</taxon>
        <taxon>Bacillati</taxon>
        <taxon>Actinomycetota</taxon>
        <taxon>Actinomycetes</taxon>
        <taxon>Kineosporiales</taxon>
        <taxon>Kineosporiaceae</taxon>
        <taxon>Kineosporia</taxon>
    </lineage>
</organism>
<dbReference type="InterPro" id="IPR023210">
    <property type="entry name" value="NADP_OxRdtase_dom"/>
</dbReference>
<accession>A0ABT9P7N7</accession>
<dbReference type="SUPFAM" id="SSF51430">
    <property type="entry name" value="NAD(P)-linked oxidoreductase"/>
    <property type="match status" value="1"/>
</dbReference>